<comment type="caution">
    <text evidence="6">The sequence shown here is derived from an EMBL/GenBank/DDBJ whole genome shotgun (WGS) entry which is preliminary data.</text>
</comment>
<feature type="transmembrane region" description="Helical" evidence="5">
    <location>
        <begin position="175"/>
        <end position="194"/>
    </location>
</feature>
<evidence type="ECO:0000256" key="3">
    <source>
        <dbReference type="ARBA" id="ARBA00022989"/>
    </source>
</evidence>
<evidence type="ECO:0000256" key="5">
    <source>
        <dbReference type="SAM" id="Phobius"/>
    </source>
</evidence>
<keyword evidence="2 5" id="KW-0812">Transmembrane</keyword>
<evidence type="ECO:0000256" key="1">
    <source>
        <dbReference type="ARBA" id="ARBA00004141"/>
    </source>
</evidence>
<accession>A0AAQ4FLS0</accession>
<dbReference type="GO" id="GO:0016020">
    <property type="term" value="C:membrane"/>
    <property type="evidence" value="ECO:0007669"/>
    <property type="project" value="UniProtKB-SubCell"/>
</dbReference>
<dbReference type="PANTHER" id="PTHR24064">
    <property type="entry name" value="SOLUTE CARRIER FAMILY 22 MEMBER"/>
    <property type="match status" value="1"/>
</dbReference>
<sequence>MMSWDSAPNLVIPEGLTESGPLLPNVHRPEDTRAAVEKAVYAILGHGAFQRRILACSLLSMVVLLCHSLAYRAIASPVDHWCARPPNLQRVVTVQTWKNAAIPVEPDGSLSRCDVYDPPMPKLQSRSQVLSFILLYEVTIPEMRSVYALLATATGIMLMPVVLQLVAAAELSWPATQLLLLVPTVSLVYSHYLLEESPSWLLATWKLKRAEEVLLVAARRNGLVVEKAVRFFRKLKAEMRRHAHAFLVEASAAAGAALAAKKTAVPKSLAAEFLSGWRAMSVFLARFTVMFCYYGLMLADEEREGARVRLSGADVVYVLALVPVVTCTYVGTSEHSLLRFHRANRWHLTGMQFFGHRRTFTVLLALLFEATAVLMVVPQDSAWAPTLLFKVAARAVTAAATSANYVYTAEAFPISVRSTGLTVSYASGRLGAIFATALMSLQKLMAEANFVNDQLERPSRSVVCYVGPDQEMGALPEACTHVVYRSLVVDVYTLKLVDAGLPQKDERTIQVVAQLSAPNVRSKVSVSMEPGYLASLSRRAVLSGHAGRLARNVGRWLLQRDYIGVDLDLWTPASKDEANASYYAAIVSVRERLCLCAAALGVSIFQLGQTGKHLP</sequence>
<evidence type="ECO:0000313" key="7">
    <source>
        <dbReference type="Proteomes" id="UP001321473"/>
    </source>
</evidence>
<comment type="subcellular location">
    <subcellularLocation>
        <location evidence="1">Membrane</location>
        <topology evidence="1">Multi-pass membrane protein</topology>
    </subcellularLocation>
</comment>
<feature type="transmembrane region" description="Helical" evidence="5">
    <location>
        <begin position="316"/>
        <end position="338"/>
    </location>
</feature>
<dbReference type="InterPro" id="IPR036259">
    <property type="entry name" value="MFS_trans_sf"/>
</dbReference>
<dbReference type="Gene3D" id="1.20.1250.20">
    <property type="entry name" value="MFS general substrate transporter like domains"/>
    <property type="match status" value="1"/>
</dbReference>
<feature type="transmembrane region" description="Helical" evidence="5">
    <location>
        <begin position="277"/>
        <end position="296"/>
    </location>
</feature>
<evidence type="ECO:0000256" key="2">
    <source>
        <dbReference type="ARBA" id="ARBA00022692"/>
    </source>
</evidence>
<name>A0AAQ4FLS0_AMBAM</name>
<dbReference type="AlphaFoldDB" id="A0AAQ4FLS0"/>
<organism evidence="6 7">
    <name type="scientific">Amblyomma americanum</name>
    <name type="common">Lone star tick</name>
    <dbReference type="NCBI Taxonomy" id="6943"/>
    <lineage>
        <taxon>Eukaryota</taxon>
        <taxon>Metazoa</taxon>
        <taxon>Ecdysozoa</taxon>
        <taxon>Arthropoda</taxon>
        <taxon>Chelicerata</taxon>
        <taxon>Arachnida</taxon>
        <taxon>Acari</taxon>
        <taxon>Parasitiformes</taxon>
        <taxon>Ixodida</taxon>
        <taxon>Ixodoidea</taxon>
        <taxon>Ixodidae</taxon>
        <taxon>Amblyomminae</taxon>
        <taxon>Amblyomma</taxon>
    </lineage>
</organism>
<evidence type="ECO:0000256" key="4">
    <source>
        <dbReference type="ARBA" id="ARBA00023136"/>
    </source>
</evidence>
<keyword evidence="4 5" id="KW-0472">Membrane</keyword>
<gene>
    <name evidence="6" type="ORF">V5799_022532</name>
</gene>
<keyword evidence="7" id="KW-1185">Reference proteome</keyword>
<evidence type="ECO:0000313" key="6">
    <source>
        <dbReference type="EMBL" id="KAK8787691.1"/>
    </source>
</evidence>
<proteinExistence type="predicted"/>
<keyword evidence="3 5" id="KW-1133">Transmembrane helix</keyword>
<protein>
    <submittedName>
        <fullName evidence="6">Uncharacterized protein</fullName>
    </submittedName>
</protein>
<dbReference type="SUPFAM" id="SSF103473">
    <property type="entry name" value="MFS general substrate transporter"/>
    <property type="match status" value="1"/>
</dbReference>
<reference evidence="6 7" key="1">
    <citation type="journal article" date="2023" name="Arcadia Sci">
        <title>De novo assembly of a long-read Amblyomma americanum tick genome.</title>
        <authorList>
            <person name="Chou S."/>
            <person name="Poskanzer K.E."/>
            <person name="Rollins M."/>
            <person name="Thuy-Boun P.S."/>
        </authorList>
    </citation>
    <scope>NUCLEOTIDE SEQUENCE [LARGE SCALE GENOMIC DNA]</scope>
    <source>
        <strain evidence="6">F_SG_1</strain>
        <tissue evidence="6">Salivary glands</tissue>
    </source>
</reference>
<dbReference type="Proteomes" id="UP001321473">
    <property type="component" value="Unassembled WGS sequence"/>
</dbReference>
<feature type="transmembrane region" description="Helical" evidence="5">
    <location>
        <begin position="146"/>
        <end position="169"/>
    </location>
</feature>
<dbReference type="EMBL" id="JARKHS020001544">
    <property type="protein sequence ID" value="KAK8787691.1"/>
    <property type="molecule type" value="Genomic_DNA"/>
</dbReference>